<dbReference type="AlphaFoldDB" id="A0A2C8F7B1"/>
<dbReference type="KEGG" id="pprf:DPRO_1373"/>
<dbReference type="Proteomes" id="UP000219215">
    <property type="component" value="Chromosome DPRO"/>
</dbReference>
<evidence type="ECO:0000256" key="2">
    <source>
        <dbReference type="ARBA" id="ARBA00022525"/>
    </source>
</evidence>
<dbReference type="InterPro" id="IPR011049">
    <property type="entry name" value="Serralysin-like_metalloprot_C"/>
</dbReference>
<accession>A0A2C8F7B1</accession>
<evidence type="ECO:0000256" key="1">
    <source>
        <dbReference type="ARBA" id="ARBA00004613"/>
    </source>
</evidence>
<evidence type="ECO:0008006" key="5">
    <source>
        <dbReference type="Google" id="ProtNLM"/>
    </source>
</evidence>
<evidence type="ECO:0000313" key="4">
    <source>
        <dbReference type="Proteomes" id="UP000219215"/>
    </source>
</evidence>
<dbReference type="PANTHER" id="PTHR38340:SF1">
    <property type="entry name" value="S-LAYER PROTEIN"/>
    <property type="match status" value="1"/>
</dbReference>
<dbReference type="Pfam" id="PF00353">
    <property type="entry name" value="HemolysinCabind"/>
    <property type="match status" value="1"/>
</dbReference>
<gene>
    <name evidence="3" type="ORF">DPRO_1373</name>
</gene>
<dbReference type="PANTHER" id="PTHR38340">
    <property type="entry name" value="S-LAYER PROTEIN"/>
    <property type="match status" value="1"/>
</dbReference>
<keyword evidence="2" id="KW-0964">Secreted</keyword>
<proteinExistence type="predicted"/>
<reference evidence="4" key="1">
    <citation type="submission" date="2017-09" db="EMBL/GenBank/DDBJ databases">
        <authorList>
            <person name="Regsiter A."/>
            <person name="William W."/>
        </authorList>
    </citation>
    <scope>NUCLEOTIDE SEQUENCE [LARGE SCALE GENOMIC DNA]</scope>
    <source>
        <strain evidence="4">500-1</strain>
    </source>
</reference>
<keyword evidence="4" id="KW-1185">Reference proteome</keyword>
<dbReference type="GO" id="GO:0005509">
    <property type="term" value="F:calcium ion binding"/>
    <property type="evidence" value="ECO:0007669"/>
    <property type="project" value="InterPro"/>
</dbReference>
<dbReference type="EMBL" id="LT907975">
    <property type="protein sequence ID" value="SOB58266.1"/>
    <property type="molecule type" value="Genomic_DNA"/>
</dbReference>
<comment type="subcellular location">
    <subcellularLocation>
        <location evidence="1">Secreted</location>
    </subcellularLocation>
</comment>
<dbReference type="InterPro" id="IPR001343">
    <property type="entry name" value="Hemolysn_Ca-bd"/>
</dbReference>
<name>A0A2C8F7B1_9BACT</name>
<protein>
    <recommendedName>
        <fullName evidence="5">Hemolysin-type calcium-binding region</fullName>
    </recommendedName>
</protein>
<dbReference type="GO" id="GO:0005576">
    <property type="term" value="C:extracellular region"/>
    <property type="evidence" value="ECO:0007669"/>
    <property type="project" value="UniProtKB-SubCell"/>
</dbReference>
<dbReference type="SUPFAM" id="SSF51120">
    <property type="entry name" value="beta-Roll"/>
    <property type="match status" value="1"/>
</dbReference>
<dbReference type="RefSeq" id="WP_097011355.1">
    <property type="nucleotide sequence ID" value="NZ_LT907975.1"/>
</dbReference>
<sequence>MSDSTQNSQDKSIRVVIESGETAVYTVGADSNLVFGFDSDSVLIEQRGNDLVILGDDGGTAVLKGYVSLVEAGTPPDVLLNDGILVAGDVFLMSQGQPEETAADGVVSGSGLNGYFDDAGGLVGGDNFGFDAGDGGLDGSGEAIQFFAARDTELFLVNQAVNETDSAPTGGSTDGSGPDVEVPSYDYPEIAPAPAFGRAGALDSDHFLLRPADVDENDPEPWTIRGNPFGDDEFNGGAGNDMLNGMGGNDIIYGNDGDDVIAGSFGDDILYGGHGNDQLGGQQGNNTIYGGGGYDSISAGGGSNVIVLNEETFSQGQAIVEVKDFEFANDGFKLEDGVEFEALRQFGVDGAPDTYVEAVLGNGTDDNVIVRLMGMERADFDAALDSLPDSHVFADDEQLLQYMSGNDSAWV</sequence>
<dbReference type="Gene3D" id="2.150.10.10">
    <property type="entry name" value="Serralysin-like metalloprotease, C-terminal"/>
    <property type="match status" value="2"/>
</dbReference>
<dbReference type="InterPro" id="IPR050557">
    <property type="entry name" value="RTX_toxin/Mannuronan_C5-epim"/>
</dbReference>
<evidence type="ECO:0000313" key="3">
    <source>
        <dbReference type="EMBL" id="SOB58266.1"/>
    </source>
</evidence>
<dbReference type="InterPro" id="IPR018511">
    <property type="entry name" value="Hemolysin-typ_Ca-bd_CS"/>
</dbReference>
<organism evidence="3 4">
    <name type="scientific">Pseudodesulfovibrio profundus</name>
    <dbReference type="NCBI Taxonomy" id="57320"/>
    <lineage>
        <taxon>Bacteria</taxon>
        <taxon>Pseudomonadati</taxon>
        <taxon>Thermodesulfobacteriota</taxon>
        <taxon>Desulfovibrionia</taxon>
        <taxon>Desulfovibrionales</taxon>
        <taxon>Desulfovibrionaceae</taxon>
    </lineage>
</organism>
<dbReference type="PROSITE" id="PS00330">
    <property type="entry name" value="HEMOLYSIN_CALCIUM"/>
    <property type="match status" value="1"/>
</dbReference>
<dbReference type="PRINTS" id="PR00313">
    <property type="entry name" value="CABNDNGRPT"/>
</dbReference>